<feature type="compositionally biased region" description="Gly residues" evidence="1">
    <location>
        <begin position="1"/>
        <end position="12"/>
    </location>
</feature>
<dbReference type="AlphaFoldDB" id="A0A5B8UB40"/>
<sequence length="76" mass="8230">MTSLGSGGGRSGGARHRRRSALGALDELAHVVRRRGEAGPGTLLDAIRRRRRPPLLEALDLAELAHLARSNRMRAI</sequence>
<evidence type="ECO:0000313" key="3">
    <source>
        <dbReference type="Proteomes" id="UP000321805"/>
    </source>
</evidence>
<organism evidence="2 3">
    <name type="scientific">Baekduia soli</name>
    <dbReference type="NCBI Taxonomy" id="496014"/>
    <lineage>
        <taxon>Bacteria</taxon>
        <taxon>Bacillati</taxon>
        <taxon>Actinomycetota</taxon>
        <taxon>Thermoleophilia</taxon>
        <taxon>Solirubrobacterales</taxon>
        <taxon>Baekduiaceae</taxon>
        <taxon>Baekduia</taxon>
    </lineage>
</organism>
<gene>
    <name evidence="2" type="ORF">FSW04_21355</name>
</gene>
<protein>
    <submittedName>
        <fullName evidence="2">Uncharacterized protein</fullName>
    </submittedName>
</protein>
<reference evidence="2 3" key="1">
    <citation type="journal article" date="2018" name="J. Microbiol.">
        <title>Baekduia soli gen. nov., sp. nov., a novel bacterium isolated from the soil of Baekdu Mountain and proposal of a novel family name, Baekduiaceae fam. nov.</title>
        <authorList>
            <person name="An D.S."/>
            <person name="Siddiqi M.Z."/>
            <person name="Kim K.H."/>
            <person name="Yu H.S."/>
            <person name="Im W.T."/>
        </authorList>
    </citation>
    <scope>NUCLEOTIDE SEQUENCE [LARGE SCALE GENOMIC DNA]</scope>
    <source>
        <strain evidence="2 3">BR7-21</strain>
    </source>
</reference>
<evidence type="ECO:0000313" key="2">
    <source>
        <dbReference type="EMBL" id="QEC49862.1"/>
    </source>
</evidence>
<name>A0A5B8UB40_9ACTN</name>
<accession>A0A5B8UB40</accession>
<evidence type="ECO:0000256" key="1">
    <source>
        <dbReference type="SAM" id="MobiDB-lite"/>
    </source>
</evidence>
<dbReference type="Proteomes" id="UP000321805">
    <property type="component" value="Chromosome"/>
</dbReference>
<dbReference type="RefSeq" id="WP_146922227.1">
    <property type="nucleotide sequence ID" value="NZ_CP042430.1"/>
</dbReference>
<dbReference type="EMBL" id="CP042430">
    <property type="protein sequence ID" value="QEC49862.1"/>
    <property type="molecule type" value="Genomic_DNA"/>
</dbReference>
<proteinExistence type="predicted"/>
<feature type="region of interest" description="Disordered" evidence="1">
    <location>
        <begin position="1"/>
        <end position="20"/>
    </location>
</feature>
<dbReference type="KEGG" id="bsol:FSW04_21355"/>
<keyword evidence="3" id="KW-1185">Reference proteome</keyword>